<proteinExistence type="predicted"/>
<name>A0A285Q2K1_9VIRU</name>
<dbReference type="EMBL" id="LT907979">
    <property type="protein sequence ID" value="SOB74250.1"/>
    <property type="molecule type" value="Genomic_DNA"/>
</dbReference>
<protein>
    <recommendedName>
        <fullName evidence="3">F-box domain-containing protein</fullName>
    </recommendedName>
</protein>
<evidence type="ECO:0008006" key="3">
    <source>
        <dbReference type="Google" id="ProtNLM"/>
    </source>
</evidence>
<gene>
    <name evidence="1" type="ORF">BQ9231_00367</name>
</gene>
<dbReference type="InterPro" id="IPR036047">
    <property type="entry name" value="F-box-like_dom_sf"/>
</dbReference>
<evidence type="ECO:0000313" key="2">
    <source>
        <dbReference type="Proteomes" id="UP000274850"/>
    </source>
</evidence>
<dbReference type="SUPFAM" id="SSF81383">
    <property type="entry name" value="F-box domain"/>
    <property type="match status" value="1"/>
</dbReference>
<dbReference type="Gene3D" id="1.20.1280.50">
    <property type="match status" value="1"/>
</dbReference>
<dbReference type="Proteomes" id="UP000274850">
    <property type="component" value="Segment"/>
</dbReference>
<sequence length="84" mass="10000">MQDLPIELQEEILFSFSQVTDLARVCSSSQQNKQICSDSSFWEEKFRRENLPLLEEGSNFVEWSDIYRKSLRAAKRTREYFQVS</sequence>
<reference evidence="1" key="1">
    <citation type="submission" date="2017-08" db="EMBL/GenBank/DDBJ databases">
        <authorList>
            <person name="de Groot N.N."/>
        </authorList>
    </citation>
    <scope>NUCLEOTIDE SEQUENCE</scope>
</reference>
<keyword evidence="2" id="KW-1185">Reference proteome</keyword>
<evidence type="ECO:0000313" key="1">
    <source>
        <dbReference type="EMBL" id="SOB74250.1"/>
    </source>
</evidence>
<accession>A0A285Q2K1</accession>
<organism evidence="1">
    <name type="scientific">Cedratvirus lausannensis</name>
    <dbReference type="NCBI Taxonomy" id="2023205"/>
    <lineage>
        <taxon>Viruses</taxon>
        <taxon>Pithoviruses</taxon>
        <taxon>Orthocedratvirinae</taxon>
        <taxon>Alphacedratvirus</taxon>
        <taxon>Alphacedratvirus francolausannense</taxon>
    </lineage>
</organism>